<organism evidence="1 2">
    <name type="scientific">Trifolium medium</name>
    <dbReference type="NCBI Taxonomy" id="97028"/>
    <lineage>
        <taxon>Eukaryota</taxon>
        <taxon>Viridiplantae</taxon>
        <taxon>Streptophyta</taxon>
        <taxon>Embryophyta</taxon>
        <taxon>Tracheophyta</taxon>
        <taxon>Spermatophyta</taxon>
        <taxon>Magnoliopsida</taxon>
        <taxon>eudicotyledons</taxon>
        <taxon>Gunneridae</taxon>
        <taxon>Pentapetalae</taxon>
        <taxon>rosids</taxon>
        <taxon>fabids</taxon>
        <taxon>Fabales</taxon>
        <taxon>Fabaceae</taxon>
        <taxon>Papilionoideae</taxon>
        <taxon>50 kb inversion clade</taxon>
        <taxon>NPAAA clade</taxon>
        <taxon>Hologalegina</taxon>
        <taxon>IRL clade</taxon>
        <taxon>Trifolieae</taxon>
        <taxon>Trifolium</taxon>
    </lineage>
</organism>
<gene>
    <name evidence="1" type="ORF">A2U01_0099936</name>
</gene>
<proteinExistence type="predicted"/>
<dbReference type="Proteomes" id="UP000265520">
    <property type="component" value="Unassembled WGS sequence"/>
</dbReference>
<feature type="non-terminal residue" evidence="1">
    <location>
        <position position="1"/>
    </location>
</feature>
<name>A0A392UVA5_9FABA</name>
<accession>A0A392UVA5</accession>
<dbReference type="AlphaFoldDB" id="A0A392UVA5"/>
<keyword evidence="2" id="KW-1185">Reference proteome</keyword>
<comment type="caution">
    <text evidence="1">The sequence shown here is derived from an EMBL/GenBank/DDBJ whole genome shotgun (WGS) entry which is preliminary data.</text>
</comment>
<protein>
    <submittedName>
        <fullName evidence="1">Uncharacterized protein</fullName>
    </submittedName>
</protein>
<dbReference type="EMBL" id="LXQA010955926">
    <property type="protein sequence ID" value="MCI78665.1"/>
    <property type="molecule type" value="Genomic_DNA"/>
</dbReference>
<sequence>PLKMAAASETVTSAIENGGEIDSWRERGVMSVIPRKGKKKREKGKRDGKWYKEVENLIFVSIP</sequence>
<evidence type="ECO:0000313" key="2">
    <source>
        <dbReference type="Proteomes" id="UP000265520"/>
    </source>
</evidence>
<evidence type="ECO:0000313" key="1">
    <source>
        <dbReference type="EMBL" id="MCI78665.1"/>
    </source>
</evidence>
<reference evidence="1 2" key="1">
    <citation type="journal article" date="2018" name="Front. Plant Sci.">
        <title>Red Clover (Trifolium pratense) and Zigzag Clover (T. medium) - A Picture of Genomic Similarities and Differences.</title>
        <authorList>
            <person name="Dluhosova J."/>
            <person name="Istvanek J."/>
            <person name="Nedelnik J."/>
            <person name="Repkova J."/>
        </authorList>
    </citation>
    <scope>NUCLEOTIDE SEQUENCE [LARGE SCALE GENOMIC DNA]</scope>
    <source>
        <strain evidence="2">cv. 10/8</strain>
        <tissue evidence="1">Leaf</tissue>
    </source>
</reference>